<dbReference type="EC" id="6.3.4.14" evidence="2"/>
<dbReference type="GO" id="GO:0003989">
    <property type="term" value="F:acetyl-CoA carboxylase activity"/>
    <property type="evidence" value="ECO:0007669"/>
    <property type="project" value="UniProtKB-EC"/>
</dbReference>
<feature type="compositionally biased region" description="Basic and acidic residues" evidence="12">
    <location>
        <begin position="1481"/>
        <end position="1501"/>
    </location>
</feature>
<name>A0A7I9VGJ7_9BACT</name>
<protein>
    <recommendedName>
        <fullName evidence="2">biotin carboxylase</fullName>
        <ecNumber evidence="2">6.3.4.14</ecNumber>
    </recommendedName>
</protein>
<dbReference type="SUPFAM" id="SSF51230">
    <property type="entry name" value="Single hybrid motif"/>
    <property type="match status" value="1"/>
</dbReference>
<evidence type="ECO:0000256" key="1">
    <source>
        <dbReference type="ARBA" id="ARBA00001953"/>
    </source>
</evidence>
<dbReference type="Gene3D" id="3.90.226.10">
    <property type="entry name" value="2-enoyl-CoA Hydratase, Chain A, domain 1"/>
    <property type="match status" value="2"/>
</dbReference>
<evidence type="ECO:0000256" key="9">
    <source>
        <dbReference type="ARBA" id="ARBA00023160"/>
    </source>
</evidence>
<dbReference type="SUPFAM" id="SSF51246">
    <property type="entry name" value="Rudiment single hybrid motif"/>
    <property type="match status" value="1"/>
</dbReference>
<dbReference type="GO" id="GO:0005524">
    <property type="term" value="F:ATP binding"/>
    <property type="evidence" value="ECO:0007669"/>
    <property type="project" value="UniProtKB-KW"/>
</dbReference>
<dbReference type="PROSITE" id="PS50989">
    <property type="entry name" value="COA_CT_CTER"/>
    <property type="match status" value="1"/>
</dbReference>
<keyword evidence="9" id="KW-0275">Fatty acid biosynthesis</keyword>
<dbReference type="InterPro" id="IPR049076">
    <property type="entry name" value="ACCA"/>
</dbReference>
<dbReference type="Pfam" id="PF02786">
    <property type="entry name" value="CPSase_L_D2"/>
    <property type="match status" value="1"/>
</dbReference>
<dbReference type="InterPro" id="IPR016185">
    <property type="entry name" value="PreATP-grasp_dom_sf"/>
</dbReference>
<dbReference type="SMART" id="SM00878">
    <property type="entry name" value="Biotin_carb_C"/>
    <property type="match status" value="1"/>
</dbReference>
<evidence type="ECO:0000259" key="14">
    <source>
        <dbReference type="PROSITE" id="PS50979"/>
    </source>
</evidence>
<dbReference type="InterPro" id="IPR011764">
    <property type="entry name" value="Biotin_carboxylation_dom"/>
</dbReference>
<organism evidence="16 17">
    <name type="scientific">Anaeromyxobacter diazotrophicus</name>
    <dbReference type="NCBI Taxonomy" id="2590199"/>
    <lineage>
        <taxon>Bacteria</taxon>
        <taxon>Pseudomonadati</taxon>
        <taxon>Myxococcota</taxon>
        <taxon>Myxococcia</taxon>
        <taxon>Myxococcales</taxon>
        <taxon>Cystobacterineae</taxon>
        <taxon>Anaeromyxobacteraceae</taxon>
        <taxon>Anaeromyxobacter</taxon>
    </lineage>
</organism>
<dbReference type="Pfam" id="PF01039">
    <property type="entry name" value="Carboxyl_trans"/>
    <property type="match status" value="1"/>
</dbReference>
<dbReference type="Pfam" id="PF00364">
    <property type="entry name" value="Biotin_lipoyl"/>
    <property type="match status" value="1"/>
</dbReference>
<keyword evidence="6" id="KW-0276">Fatty acid metabolism</keyword>
<evidence type="ECO:0000256" key="12">
    <source>
        <dbReference type="SAM" id="MobiDB-lite"/>
    </source>
</evidence>
<keyword evidence="17" id="KW-1185">Reference proteome</keyword>
<feature type="domain" description="Lipoyl-binding" evidence="13">
    <location>
        <begin position="536"/>
        <end position="619"/>
    </location>
</feature>
<evidence type="ECO:0000256" key="6">
    <source>
        <dbReference type="ARBA" id="ARBA00022832"/>
    </source>
</evidence>
<reference evidence="17" key="1">
    <citation type="journal article" date="2020" name="Appl. Environ. Microbiol.">
        <title>Diazotrophic Anaeromyxobacter Isolates from Soils.</title>
        <authorList>
            <person name="Masuda Y."/>
            <person name="Yamanaka H."/>
            <person name="Xu Z.X."/>
            <person name="Shiratori Y."/>
            <person name="Aono T."/>
            <person name="Amachi S."/>
            <person name="Senoo K."/>
            <person name="Itoh H."/>
        </authorList>
    </citation>
    <scope>NUCLEOTIDE SEQUENCE [LARGE SCALE GENOMIC DNA]</scope>
    <source>
        <strain evidence="17">R267</strain>
    </source>
</reference>
<keyword evidence="4" id="KW-0436">Ligase</keyword>
<dbReference type="InterPro" id="IPR034733">
    <property type="entry name" value="AcCoA_carboxyl_beta"/>
</dbReference>
<dbReference type="PANTHER" id="PTHR45728">
    <property type="entry name" value="ACETYL-COA CARBOXYLASE, ISOFORM A"/>
    <property type="match status" value="1"/>
</dbReference>
<dbReference type="SUPFAM" id="SSF52440">
    <property type="entry name" value="PreATP-grasp domain"/>
    <property type="match status" value="1"/>
</dbReference>
<sequence length="1810" mass="193661">MPGIGAHRGIGARAPASTPIQRGCDFSSCVRLALQALSNGPLPGGGMERTLGLGRVAVVDHGESARRVLRAVRELGRAGAVVAVHDPRDRPGRFIREADESIEATGGPEELLRASRAESAWLGPASSAERLAFAEACQHLGVRHLGPPLEALRRLAAPGGLDRLAGQLGVERGTLADAPPGHHLVEVVVARDARGGAWALGVGDASLRLGELTLLAECPSPALTPAGDGLARDLGVRAAAAAGWVGVAAVQLLVDPHTRRWALAGLEPFAESAPAVEALSGTDLVGLALRLAAGDVLEEAPAPLHGHAFAARLAARAPGEEAARPGRVLLLRLPSGLGVRADAALDEGERAPPGRGVLATLVSRGATRLEALGRLERALAEADVLLRGSGSNKAWLLALCATPAVRAGEAGLGEVAALAAGAPLVAPRPEAALLAAAVEAYETELDLERARFLAEARRGRPRVGPSSGRAIELRHAGARHRFQVLQIAPRLYQVAPQGGGPVEVRVDRLGRLERRLAWAGQRARVLLASDGLDQVLQVDGVPHRVAREPAGLVVSPMPAVVVAIAVEPGQEVAAGEPLARLESMKVETQITSPEAGVVREVLVAVNGQVDAGAPLLRLEPLRSGAEPTAPALALPPPPPAPAGARERWVAALHQLRRLLLGFDVAAADARRLAAGWRELAAAAPAADPEVLELEEEALRAFADLQSLYSRVRPPAADGGKPPLEELWRYLHEPEAGGGGLSTAFVALLERALAHYGATLESTGRALSLALLRLQKGHERADEQVAPILGLLERRLAEHPPRGLAGEGARALLERLVALGDERFPPLADLAREVRYRRLDQPALEEARRAAYAQAEADVARLPAACGDPAERERLITRLVEASQAMATLLVSRMATAAPAPRAALVETLLRRFYRVRPLGKVAIREADGQPCATADYQRNGEEFRVAVTCAPADGAAAAAARLARLQAEVPAGRELVAELYLWRDAAAEPDDALVEPLRAAVAAAGFLPGLRRVSVMVTLPAEGLGARSQRHFTFRPEPGGALAEDRRYRGVHPMLFERMQLQRLARFELTQLPAVEDVYLFHARAQANPKDERLFAMAEVRDVTAVRDASGRLTQLPAFERMFHEALAGMRRFQARRPPGQRLEWNRILLTVSPPLPVTREEAERVAERLAPAAAGAGLEMALVDARLPDPATGELRQTLLRVIARDGQGVALRWDEPTDRPLEPMGEYQQKVVQLRRRGLVHPFELLRMWAPAEPHAGIPRGEFLEYDLDERQRLVPVHRGPGQNTANVVVGVVKSFTERYPEGMQRVVVLGDPGREMGSVAEPECRRIAAALDLAEQLGVPLEWFEVCAGAKISMTTGTENMDWVSRVLRRIIEFTQGGGEIDVVVMGITVGAQPYWNAEATMLMHTKGVLIMAPGSSMVLTGKQALEYSGSVSAEDNEGIGGYDRIMGPNGQAQYQARSVPEALQLLLRHHEHAYRAPGERFPRQARTGDPRDRDVRPYPHGPEGGAGFETVGDVFSQEKNPDRKKPFEIRRVMAAVSDQDHPPLERWKDLRGGDTAVVWDAHLGGWPVCLVGIQSRPLPRLEFVPADGPEVWSAGTLFPQSSKKIARAVSSASGNRPLVVLANLSGFDGSPESMRRLQLEYGAEIGRAVVNFQGPIVFCVVSRYHGGAFVVFAKTLREEMEIAAVEGARASVIGGAPAAAVVFAREVETRTRKDPRVAEAERAAQAGGAARARLAEVVARVRSEKLGEVGEEFDRVHSVERALEVGSLDRIIAARDLRPYLVGAVERGMARAAAGPAGPPATPPSR</sequence>
<evidence type="ECO:0000313" key="17">
    <source>
        <dbReference type="Proteomes" id="UP000503640"/>
    </source>
</evidence>
<evidence type="ECO:0000256" key="2">
    <source>
        <dbReference type="ARBA" id="ARBA00013263"/>
    </source>
</evidence>
<dbReference type="Proteomes" id="UP000503640">
    <property type="component" value="Unassembled WGS sequence"/>
</dbReference>
<dbReference type="Pfam" id="PF00289">
    <property type="entry name" value="Biotin_carb_N"/>
    <property type="match status" value="1"/>
</dbReference>
<dbReference type="InterPro" id="IPR011053">
    <property type="entry name" value="Single_hybrid_motif"/>
</dbReference>
<feature type="domain" description="Biotin carboxylation" evidence="14">
    <location>
        <begin position="52"/>
        <end position="420"/>
    </location>
</feature>
<keyword evidence="7" id="KW-0067">ATP-binding</keyword>
<evidence type="ECO:0000256" key="4">
    <source>
        <dbReference type="ARBA" id="ARBA00022598"/>
    </source>
</evidence>
<dbReference type="CDD" id="cd06850">
    <property type="entry name" value="biotinyl_domain"/>
    <property type="match status" value="1"/>
</dbReference>
<keyword evidence="3" id="KW-0444">Lipid biosynthesis</keyword>
<dbReference type="SUPFAM" id="SSF56059">
    <property type="entry name" value="Glutathione synthetase ATP-binding domain-like"/>
    <property type="match status" value="1"/>
</dbReference>
<dbReference type="Gene3D" id="3.30.470.20">
    <property type="entry name" value="ATP-grasp fold, B domain"/>
    <property type="match status" value="1"/>
</dbReference>
<proteinExistence type="predicted"/>
<dbReference type="InterPro" id="IPR005482">
    <property type="entry name" value="Biotin_COase_C"/>
</dbReference>
<evidence type="ECO:0000256" key="3">
    <source>
        <dbReference type="ARBA" id="ARBA00022516"/>
    </source>
</evidence>
<feature type="domain" description="CoA carboxyltransferase C-terminal" evidence="15">
    <location>
        <begin position="1521"/>
        <end position="1791"/>
    </location>
</feature>
<dbReference type="InterPro" id="IPR000089">
    <property type="entry name" value="Biotin_lipoyl"/>
</dbReference>
<evidence type="ECO:0000256" key="8">
    <source>
        <dbReference type="ARBA" id="ARBA00023098"/>
    </source>
</evidence>
<dbReference type="GO" id="GO:0004075">
    <property type="term" value="F:biotin carboxylase activity"/>
    <property type="evidence" value="ECO:0007669"/>
    <property type="project" value="UniProtKB-EC"/>
</dbReference>
<keyword evidence="5" id="KW-0547">Nucleotide-binding</keyword>
<evidence type="ECO:0000259" key="13">
    <source>
        <dbReference type="PROSITE" id="PS50968"/>
    </source>
</evidence>
<dbReference type="InterPro" id="IPR011054">
    <property type="entry name" value="Rudment_hybrid_motif"/>
</dbReference>
<evidence type="ECO:0000259" key="15">
    <source>
        <dbReference type="PROSITE" id="PS50989"/>
    </source>
</evidence>
<keyword evidence="8" id="KW-0443">Lipid metabolism</keyword>
<dbReference type="InterPro" id="IPR005481">
    <property type="entry name" value="BC-like_N"/>
</dbReference>
<comment type="catalytic activity">
    <reaction evidence="10">
        <text>hydrogencarbonate + acetyl-CoA + ATP = malonyl-CoA + ADP + phosphate + H(+)</text>
        <dbReference type="Rhea" id="RHEA:11308"/>
        <dbReference type="ChEBI" id="CHEBI:15378"/>
        <dbReference type="ChEBI" id="CHEBI:17544"/>
        <dbReference type="ChEBI" id="CHEBI:30616"/>
        <dbReference type="ChEBI" id="CHEBI:43474"/>
        <dbReference type="ChEBI" id="CHEBI:57288"/>
        <dbReference type="ChEBI" id="CHEBI:57384"/>
        <dbReference type="ChEBI" id="CHEBI:456216"/>
        <dbReference type="EC" id="6.4.1.2"/>
    </reaction>
</comment>
<evidence type="ECO:0000256" key="5">
    <source>
        <dbReference type="ARBA" id="ARBA00022741"/>
    </source>
</evidence>
<comment type="caution">
    <text evidence="16">The sequence shown here is derived from an EMBL/GenBank/DDBJ whole genome shotgun (WGS) entry which is preliminary data.</text>
</comment>
<dbReference type="EMBL" id="BJTG01000001">
    <property type="protein sequence ID" value="GEJ55260.1"/>
    <property type="molecule type" value="Genomic_DNA"/>
</dbReference>
<dbReference type="InterPro" id="IPR029045">
    <property type="entry name" value="ClpP/crotonase-like_dom_sf"/>
</dbReference>
<dbReference type="GO" id="GO:0006633">
    <property type="term" value="P:fatty acid biosynthetic process"/>
    <property type="evidence" value="ECO:0007669"/>
    <property type="project" value="UniProtKB-KW"/>
</dbReference>
<comment type="cofactor">
    <cofactor evidence="1">
        <name>biotin</name>
        <dbReference type="ChEBI" id="CHEBI:57586"/>
    </cofactor>
</comment>
<evidence type="ECO:0000256" key="11">
    <source>
        <dbReference type="ARBA" id="ARBA00048600"/>
    </source>
</evidence>
<evidence type="ECO:0000256" key="10">
    <source>
        <dbReference type="ARBA" id="ARBA00048065"/>
    </source>
</evidence>
<dbReference type="InterPro" id="IPR011763">
    <property type="entry name" value="COA_CT_C"/>
</dbReference>
<evidence type="ECO:0000313" key="16">
    <source>
        <dbReference type="EMBL" id="GEJ55260.1"/>
    </source>
</evidence>
<comment type="catalytic activity">
    <reaction evidence="11">
        <text>N(6)-biotinyl-L-lysyl-[protein] + hydrogencarbonate + ATP = N(6)-carboxybiotinyl-L-lysyl-[protein] + ADP + phosphate + H(+)</text>
        <dbReference type="Rhea" id="RHEA:13501"/>
        <dbReference type="Rhea" id="RHEA-COMP:10505"/>
        <dbReference type="Rhea" id="RHEA-COMP:10506"/>
        <dbReference type="ChEBI" id="CHEBI:15378"/>
        <dbReference type="ChEBI" id="CHEBI:17544"/>
        <dbReference type="ChEBI" id="CHEBI:30616"/>
        <dbReference type="ChEBI" id="CHEBI:43474"/>
        <dbReference type="ChEBI" id="CHEBI:83144"/>
        <dbReference type="ChEBI" id="CHEBI:83145"/>
        <dbReference type="ChEBI" id="CHEBI:456216"/>
        <dbReference type="EC" id="6.3.4.14"/>
    </reaction>
</comment>
<dbReference type="PROSITE" id="PS50968">
    <property type="entry name" value="BIOTINYL_LIPOYL"/>
    <property type="match status" value="1"/>
</dbReference>
<accession>A0A7I9VGJ7</accession>
<dbReference type="PROSITE" id="PS50979">
    <property type="entry name" value="BC"/>
    <property type="match status" value="1"/>
</dbReference>
<dbReference type="InterPro" id="IPR005479">
    <property type="entry name" value="CPAse_ATP-bd"/>
</dbReference>
<evidence type="ECO:0000256" key="7">
    <source>
        <dbReference type="ARBA" id="ARBA00022840"/>
    </source>
</evidence>
<dbReference type="Gene3D" id="2.40.50.100">
    <property type="match status" value="1"/>
</dbReference>
<dbReference type="InterPro" id="IPR013537">
    <property type="entry name" value="AcCoA_COase_cen"/>
</dbReference>
<gene>
    <name evidence="16" type="ORF">AMYX_00010</name>
</gene>
<dbReference type="Pfam" id="PF08326">
    <property type="entry name" value="ACC_central"/>
    <property type="match status" value="1"/>
</dbReference>
<feature type="region of interest" description="Disordered" evidence="12">
    <location>
        <begin position="1481"/>
        <end position="1527"/>
    </location>
</feature>
<dbReference type="PANTHER" id="PTHR45728:SF3">
    <property type="entry name" value="ACETYL-COA CARBOXYLASE"/>
    <property type="match status" value="1"/>
</dbReference>
<dbReference type="SUPFAM" id="SSF52096">
    <property type="entry name" value="ClpP/crotonase"/>
    <property type="match status" value="2"/>
</dbReference>